<comment type="caution">
    <text evidence="3">The sequence shown here is derived from an EMBL/GenBank/DDBJ whole genome shotgun (WGS) entry which is preliminary data.</text>
</comment>
<dbReference type="InterPro" id="IPR052926">
    <property type="entry name" value="Metallo-beta-lactamase_dom"/>
</dbReference>
<evidence type="ECO:0000313" key="4">
    <source>
        <dbReference type="Proteomes" id="UP001222770"/>
    </source>
</evidence>
<dbReference type="PANTHER" id="PTHR13754:SF13">
    <property type="entry name" value="METALLO-BETA-LACTAMASE SUPERFAMILY PROTEIN (AFU_ORTHOLOGUE AFUA_3G07630)"/>
    <property type="match status" value="1"/>
</dbReference>
<feature type="domain" description="Metallo-beta-lactamase" evidence="2">
    <location>
        <begin position="50"/>
        <end position="120"/>
    </location>
</feature>
<gene>
    <name evidence="3" type="ORF">POM99_19680</name>
</gene>
<feature type="signal peptide" evidence="1">
    <location>
        <begin position="1"/>
        <end position="22"/>
    </location>
</feature>
<accession>A0ABT6CPM3</accession>
<name>A0ABT6CPM3_9SPHN</name>
<proteinExistence type="predicted"/>
<evidence type="ECO:0000256" key="1">
    <source>
        <dbReference type="SAM" id="SignalP"/>
    </source>
</evidence>
<sequence>MRKLMAVLLAALAVLGPRATEAKDLAMARAVKVTTLSTMLADEGLGEWGYSALVEVDGRKVLFDSGANPDVVLHNARAMGIDLSDVEDVIISHFHDDHTGGLMTLRKALMAKNPKSLSRLHVGEGIFAPRFEKDGKPANTFPMLADAFRASGGQVIVHAVPTEIVPGAWLTGPVPRHHAETNWNPGLMMDEGGKRVADYLPEDSSLVMPTAQGSVIVTGCGHAGIMNIADAAQAMTGNEPLLAVIGGVHLFAKPDAVLVETAARLKGLRYLLGGHCTGIEATVRLRELLALDRHTAVVAAVGSRFVLGKGIDAGMIAGWAG</sequence>
<dbReference type="SUPFAM" id="SSF56281">
    <property type="entry name" value="Metallo-hydrolase/oxidoreductase"/>
    <property type="match status" value="1"/>
</dbReference>
<dbReference type="Gene3D" id="3.60.15.10">
    <property type="entry name" value="Ribonuclease Z/Hydroxyacylglutathione hydrolase-like"/>
    <property type="match status" value="1"/>
</dbReference>
<dbReference type="Proteomes" id="UP001222770">
    <property type="component" value="Unassembled WGS sequence"/>
</dbReference>
<dbReference type="CDD" id="cd07713">
    <property type="entry name" value="DHPS-like_MBL-fold"/>
    <property type="match status" value="1"/>
</dbReference>
<keyword evidence="1" id="KW-0732">Signal</keyword>
<dbReference type="Pfam" id="PF00753">
    <property type="entry name" value="Lactamase_B"/>
    <property type="match status" value="1"/>
</dbReference>
<dbReference type="InterPro" id="IPR001279">
    <property type="entry name" value="Metallo-B-lactamas"/>
</dbReference>
<protein>
    <submittedName>
        <fullName evidence="3">MBL fold metallo-hydrolase</fullName>
    </submittedName>
</protein>
<evidence type="ECO:0000259" key="2">
    <source>
        <dbReference type="Pfam" id="PF00753"/>
    </source>
</evidence>
<dbReference type="EMBL" id="JAROCY010000027">
    <property type="protein sequence ID" value="MDF8335434.1"/>
    <property type="molecule type" value="Genomic_DNA"/>
</dbReference>
<dbReference type="InterPro" id="IPR041712">
    <property type="entry name" value="DHPS-like_MBL-fold"/>
</dbReference>
<evidence type="ECO:0000313" key="3">
    <source>
        <dbReference type="EMBL" id="MDF8335434.1"/>
    </source>
</evidence>
<feature type="chain" id="PRO_5046665042" evidence="1">
    <location>
        <begin position="23"/>
        <end position="321"/>
    </location>
</feature>
<organism evidence="3 4">
    <name type="scientific">Novosphingobium cyanobacteriorum</name>
    <dbReference type="NCBI Taxonomy" id="3024215"/>
    <lineage>
        <taxon>Bacteria</taxon>
        <taxon>Pseudomonadati</taxon>
        <taxon>Pseudomonadota</taxon>
        <taxon>Alphaproteobacteria</taxon>
        <taxon>Sphingomonadales</taxon>
        <taxon>Sphingomonadaceae</taxon>
        <taxon>Novosphingobium</taxon>
    </lineage>
</organism>
<dbReference type="PANTHER" id="PTHR13754">
    <property type="entry name" value="METALLO-BETA-LACTAMASE SUPERFAMILY PROTEIN"/>
    <property type="match status" value="1"/>
</dbReference>
<reference evidence="3 4" key="1">
    <citation type="submission" date="2023-03" db="EMBL/GenBank/DDBJ databases">
        <title>Novosphingobium cyanobacteriorum sp. nov., isolated from a eutrophic reservoir during the Microcystis bloom period.</title>
        <authorList>
            <person name="Kang M."/>
            <person name="Le V."/>
            <person name="Ko S.-R."/>
            <person name="Lee S.-A."/>
            <person name="Ahn C.-Y."/>
        </authorList>
    </citation>
    <scope>NUCLEOTIDE SEQUENCE [LARGE SCALE GENOMIC DNA]</scope>
    <source>
        <strain evidence="3 4">HBC54</strain>
    </source>
</reference>
<dbReference type="InterPro" id="IPR036866">
    <property type="entry name" value="RibonucZ/Hydroxyglut_hydro"/>
</dbReference>
<keyword evidence="4" id="KW-1185">Reference proteome</keyword>